<dbReference type="NCBIfam" id="TIGR00129">
    <property type="entry name" value="fdhD_narQ"/>
    <property type="match status" value="1"/>
</dbReference>
<evidence type="ECO:0000256" key="2">
    <source>
        <dbReference type="ARBA" id="ARBA00023150"/>
    </source>
</evidence>
<dbReference type="Gene3D" id="3.40.140.10">
    <property type="entry name" value="Cytidine Deaminase, domain 2"/>
    <property type="match status" value="1"/>
</dbReference>
<dbReference type="PANTHER" id="PTHR30592">
    <property type="entry name" value="FORMATE DEHYDROGENASE"/>
    <property type="match status" value="1"/>
</dbReference>
<organism evidence="3 4">
    <name type="scientific">Selenomonas infelix ATCC 43532</name>
    <dbReference type="NCBI Taxonomy" id="679201"/>
    <lineage>
        <taxon>Bacteria</taxon>
        <taxon>Bacillati</taxon>
        <taxon>Bacillota</taxon>
        <taxon>Negativicutes</taxon>
        <taxon>Selenomonadales</taxon>
        <taxon>Selenomonadaceae</taxon>
        <taxon>Selenomonas</taxon>
    </lineage>
</organism>
<keyword evidence="4" id="KW-1185">Reference proteome</keyword>
<dbReference type="SUPFAM" id="SSF53927">
    <property type="entry name" value="Cytidine deaminase-like"/>
    <property type="match status" value="1"/>
</dbReference>
<dbReference type="AlphaFoldDB" id="G5GRA5"/>
<dbReference type="InterPro" id="IPR016193">
    <property type="entry name" value="Cytidine_deaminase-like"/>
</dbReference>
<sequence length="267" mass="30322">MEMEIQRSDFIDVPVIRYVSEEKAFVPDHKYTSEEVYFDIDLNGENFTTAFCSPVDFEDLVIGMLAQMGRIRAYNDITELTVDAEHLRASVKTTEDAQRWAEEAVENPRYFSARKILKLRPEEIFERPRDVRFHASDILATADELLAHLSKTHDTTNGVHSGVIYDQENKKILVFREDVGRHNVFDKLYGWALKNHVEITDKIIVFSGRCSSEMMLKLGRMGIGAVAAKSVPTTLSLDVARKLGITLCARMAPGSFCVYANPERIVL</sequence>
<dbReference type="PATRIC" id="fig|679201.3.peg.1742"/>
<dbReference type="EMBL" id="ACZM01000017">
    <property type="protein sequence ID" value="EHG19835.1"/>
    <property type="molecule type" value="Genomic_DNA"/>
</dbReference>
<keyword evidence="1" id="KW-0963">Cytoplasm</keyword>
<dbReference type="InterPro" id="IPR003786">
    <property type="entry name" value="FdhD"/>
</dbReference>
<dbReference type="HOGENOM" id="CLU_056887_4_1_9"/>
<dbReference type="GO" id="GO:0016783">
    <property type="term" value="F:sulfurtransferase activity"/>
    <property type="evidence" value="ECO:0007669"/>
    <property type="project" value="InterPro"/>
</dbReference>
<keyword evidence="2" id="KW-0501">Molybdenum cofactor biosynthesis</keyword>
<dbReference type="Pfam" id="PF02634">
    <property type="entry name" value="FdhD-NarQ"/>
    <property type="match status" value="1"/>
</dbReference>
<comment type="caution">
    <text evidence="3">The sequence shown here is derived from an EMBL/GenBank/DDBJ whole genome shotgun (WGS) entry which is preliminary data.</text>
</comment>
<evidence type="ECO:0000256" key="1">
    <source>
        <dbReference type="ARBA" id="ARBA00022490"/>
    </source>
</evidence>
<dbReference type="STRING" id="679201.HMPREF9334_01727"/>
<name>G5GRA5_9FIRM</name>
<gene>
    <name evidence="3" type="ORF">HMPREF9334_01727</name>
</gene>
<proteinExistence type="predicted"/>
<dbReference type="PIRSF" id="PIRSF015626">
    <property type="entry name" value="FdhD"/>
    <property type="match status" value="1"/>
</dbReference>
<accession>G5GRA5</accession>
<dbReference type="Gene3D" id="3.10.20.10">
    <property type="match status" value="1"/>
</dbReference>
<evidence type="ECO:0000313" key="3">
    <source>
        <dbReference type="EMBL" id="EHG19835.1"/>
    </source>
</evidence>
<dbReference type="eggNOG" id="COG1526">
    <property type="taxonomic scope" value="Bacteria"/>
</dbReference>
<dbReference type="PANTHER" id="PTHR30592:SF1">
    <property type="entry name" value="SULFUR CARRIER PROTEIN FDHD"/>
    <property type="match status" value="1"/>
</dbReference>
<protein>
    <submittedName>
        <fullName evidence="3">Formate dehydrogenase family accessory protein FdhD</fullName>
    </submittedName>
</protein>
<reference evidence="3 4" key="1">
    <citation type="submission" date="2011-08" db="EMBL/GenBank/DDBJ databases">
        <title>The Genome Sequence of Selenomonas infelix ATCC 43532.</title>
        <authorList>
            <consortium name="The Broad Institute Genome Sequencing Platform"/>
            <person name="Earl A."/>
            <person name="Ward D."/>
            <person name="Feldgarden M."/>
            <person name="Gevers D."/>
            <person name="Izard J."/>
            <person name="Blanton J.M."/>
            <person name="Baranova O.V."/>
            <person name="Dewhirst F.E."/>
            <person name="Young S.K."/>
            <person name="Zeng Q."/>
            <person name="Gargeya S."/>
            <person name="Fitzgerald M."/>
            <person name="Haas B."/>
            <person name="Abouelleil A."/>
            <person name="Alvarado L."/>
            <person name="Arachchi H.M."/>
            <person name="Berlin A."/>
            <person name="Brown A."/>
            <person name="Chapman S.B."/>
            <person name="Chen Z."/>
            <person name="Dunbar C."/>
            <person name="Freedman E."/>
            <person name="Gearin G."/>
            <person name="Gellesch M."/>
            <person name="Goldberg J."/>
            <person name="Griggs A."/>
            <person name="Gujja S."/>
            <person name="Heiman D."/>
            <person name="Howarth C."/>
            <person name="Larson L."/>
            <person name="Lui A."/>
            <person name="MacDonald P.J.P."/>
            <person name="Montmayeur A."/>
            <person name="Murphy C."/>
            <person name="Neiman D."/>
            <person name="Pearson M."/>
            <person name="Priest M."/>
            <person name="Roberts A."/>
            <person name="Saif S."/>
            <person name="Shea T."/>
            <person name="Shenoy N."/>
            <person name="Sisk P."/>
            <person name="Stolte C."/>
            <person name="Sykes S."/>
            <person name="Wortman J."/>
            <person name="Nusbaum C."/>
            <person name="Birren B."/>
        </authorList>
    </citation>
    <scope>NUCLEOTIDE SEQUENCE [LARGE SCALE GENOMIC DNA]</scope>
    <source>
        <strain evidence="3 4">ATCC 43532</strain>
    </source>
</reference>
<evidence type="ECO:0000313" key="4">
    <source>
        <dbReference type="Proteomes" id="UP000004129"/>
    </source>
</evidence>
<dbReference type="GO" id="GO:0006777">
    <property type="term" value="P:Mo-molybdopterin cofactor biosynthetic process"/>
    <property type="evidence" value="ECO:0007669"/>
    <property type="project" value="UniProtKB-KW"/>
</dbReference>
<dbReference type="Proteomes" id="UP000004129">
    <property type="component" value="Unassembled WGS sequence"/>
</dbReference>